<keyword evidence="3" id="KW-1185">Reference proteome</keyword>
<sequence length="254" mass="28390">MNKPYRLAPEQLSRLIPELGYGFVTDKVTVDGQAVDYMVRQEPENDDDSGWVFYGGGETQAYLDNPDNTSVLSLNTVANYDPAIIPFLTYPPGTEIERQPDGRLQVVSGHTERPQVILQPPVGPGWVDIAGRWTFDSSELLLRRLDGNSLVLWRPGLTFWISLYGASTADCEGRMAALLAQTSPMKTDLEQRVADRHCQAAYRLQEEVDGKSQCGTYLFGFAEGGDIHLAIYQDDDTHQASVRRVWDTLRYQGA</sequence>
<dbReference type="InterPro" id="IPR018689">
    <property type="entry name" value="Imm33_dom"/>
</dbReference>
<dbReference type="PANTHER" id="PTHR38743:SF2">
    <property type="entry name" value="DUF2185 DOMAIN-CONTAINING PROTEIN"/>
    <property type="match status" value="1"/>
</dbReference>
<dbReference type="RefSeq" id="WP_008486726.1">
    <property type="nucleotide sequence ID" value="NZ_AMRI01000040.1"/>
</dbReference>
<comment type="caution">
    <text evidence="2">The sequence shown here is derived from an EMBL/GenBank/DDBJ whole genome shotgun (WGS) entry which is preliminary data.</text>
</comment>
<proteinExistence type="predicted"/>
<organism evidence="2 3">
    <name type="scientific">Gallaecimonas xiamenensis 3-C-1</name>
    <dbReference type="NCBI Taxonomy" id="745411"/>
    <lineage>
        <taxon>Bacteria</taxon>
        <taxon>Pseudomonadati</taxon>
        <taxon>Pseudomonadota</taxon>
        <taxon>Gammaproteobacteria</taxon>
        <taxon>Enterobacterales</taxon>
        <taxon>Gallaecimonadaceae</taxon>
        <taxon>Gallaecimonas</taxon>
    </lineage>
</organism>
<evidence type="ECO:0000313" key="3">
    <source>
        <dbReference type="Proteomes" id="UP000006755"/>
    </source>
</evidence>
<dbReference type="Proteomes" id="UP000006755">
    <property type="component" value="Unassembled WGS sequence"/>
</dbReference>
<dbReference type="STRING" id="745411.B3C1_18507"/>
<gene>
    <name evidence="2" type="ORF">B3C1_18507</name>
</gene>
<dbReference type="eggNOG" id="COG4859">
    <property type="taxonomic scope" value="Bacteria"/>
</dbReference>
<accession>K2IY32</accession>
<dbReference type="PANTHER" id="PTHR38743">
    <property type="entry name" value="SIMILAR TO GLYOXYLASE I FAMILY PROTEIN"/>
    <property type="match status" value="1"/>
</dbReference>
<feature type="domain" description="Immunity protein Imm33" evidence="1">
    <location>
        <begin position="23"/>
        <end position="105"/>
    </location>
</feature>
<evidence type="ECO:0000313" key="2">
    <source>
        <dbReference type="EMBL" id="EKE67532.1"/>
    </source>
</evidence>
<dbReference type="AlphaFoldDB" id="K2IY32"/>
<protein>
    <recommendedName>
        <fullName evidence="1">Immunity protein Imm33 domain-containing protein</fullName>
    </recommendedName>
</protein>
<dbReference type="EMBL" id="AMRI01000040">
    <property type="protein sequence ID" value="EKE67532.1"/>
    <property type="molecule type" value="Genomic_DNA"/>
</dbReference>
<dbReference type="Pfam" id="PF09951">
    <property type="entry name" value="Imm33"/>
    <property type="match status" value="1"/>
</dbReference>
<evidence type="ECO:0000259" key="1">
    <source>
        <dbReference type="Pfam" id="PF09951"/>
    </source>
</evidence>
<reference evidence="2 3" key="1">
    <citation type="journal article" date="2012" name="J. Bacteriol.">
        <title>Genome Sequence of Gallaecimonas xiamenensis Type Strain 3-C-1.</title>
        <authorList>
            <person name="Lai Q."/>
            <person name="Wang L."/>
            <person name="Wang W."/>
            <person name="Shao Z."/>
        </authorList>
    </citation>
    <scope>NUCLEOTIDE SEQUENCE [LARGE SCALE GENOMIC DNA]</scope>
    <source>
        <strain evidence="2 3">3-C-1</strain>
    </source>
</reference>
<dbReference type="OrthoDB" id="4827574at2"/>
<name>K2IY32_9GAMM</name>